<protein>
    <submittedName>
        <fullName evidence="1">Uncharacterized protein</fullName>
    </submittedName>
</protein>
<name>A0A8R7V412_TRIUA</name>
<reference evidence="1" key="2">
    <citation type="submission" date="2018-03" db="EMBL/GenBank/DDBJ databases">
        <title>The Triticum urartu genome reveals the dynamic nature of wheat genome evolution.</title>
        <authorList>
            <person name="Ling H."/>
            <person name="Ma B."/>
            <person name="Shi X."/>
            <person name="Liu H."/>
            <person name="Dong L."/>
            <person name="Sun H."/>
            <person name="Cao Y."/>
            <person name="Gao Q."/>
            <person name="Zheng S."/>
            <person name="Li Y."/>
            <person name="Yu Y."/>
            <person name="Du H."/>
            <person name="Qi M."/>
            <person name="Li Y."/>
            <person name="Yu H."/>
            <person name="Cui Y."/>
            <person name="Wang N."/>
            <person name="Chen C."/>
            <person name="Wu H."/>
            <person name="Zhao Y."/>
            <person name="Zhang J."/>
            <person name="Li Y."/>
            <person name="Zhou W."/>
            <person name="Zhang B."/>
            <person name="Hu W."/>
            <person name="Eijk M."/>
            <person name="Tang J."/>
            <person name="Witsenboer H."/>
            <person name="Zhao S."/>
            <person name="Li Z."/>
            <person name="Zhang A."/>
            <person name="Wang D."/>
            <person name="Liang C."/>
        </authorList>
    </citation>
    <scope>NUCLEOTIDE SEQUENCE [LARGE SCALE GENOMIC DNA]</scope>
    <source>
        <strain evidence="1">cv. G1812</strain>
    </source>
</reference>
<accession>A0A8R7V412</accession>
<evidence type="ECO:0000313" key="1">
    <source>
        <dbReference type="EnsemblPlants" id="TuG1812G0700000934.01.T02"/>
    </source>
</evidence>
<keyword evidence="2" id="KW-1185">Reference proteome</keyword>
<dbReference type="Proteomes" id="UP000015106">
    <property type="component" value="Chromosome 7"/>
</dbReference>
<organism evidence="1 2">
    <name type="scientific">Triticum urartu</name>
    <name type="common">Red wild einkorn</name>
    <name type="synonym">Crithodium urartu</name>
    <dbReference type="NCBI Taxonomy" id="4572"/>
    <lineage>
        <taxon>Eukaryota</taxon>
        <taxon>Viridiplantae</taxon>
        <taxon>Streptophyta</taxon>
        <taxon>Embryophyta</taxon>
        <taxon>Tracheophyta</taxon>
        <taxon>Spermatophyta</taxon>
        <taxon>Magnoliopsida</taxon>
        <taxon>Liliopsida</taxon>
        <taxon>Poales</taxon>
        <taxon>Poaceae</taxon>
        <taxon>BOP clade</taxon>
        <taxon>Pooideae</taxon>
        <taxon>Triticodae</taxon>
        <taxon>Triticeae</taxon>
        <taxon>Triticinae</taxon>
        <taxon>Triticum</taxon>
    </lineage>
</organism>
<evidence type="ECO:0000313" key="2">
    <source>
        <dbReference type="Proteomes" id="UP000015106"/>
    </source>
</evidence>
<dbReference type="Gramene" id="TuG1812G0700000934.01.T02">
    <property type="protein sequence ID" value="TuG1812G0700000934.01.T02"/>
    <property type="gene ID" value="TuG1812G0700000934.01"/>
</dbReference>
<sequence>MMGLCRCKLALASTPVVPHASRLDLVCLHQSHLSNGCPHLDEIASMPIAPNSRTRPHHLHASLLPAPQEPPQSCTHQLSHSSFSSFRILEQCIQRNQPPPRPTLAHRL</sequence>
<dbReference type="EnsemblPlants" id="TuG1812G0700000934.01.T02">
    <property type="protein sequence ID" value="TuG1812G0700000934.01.T02"/>
    <property type="gene ID" value="TuG1812G0700000934.01"/>
</dbReference>
<reference evidence="1" key="3">
    <citation type="submission" date="2022-06" db="UniProtKB">
        <authorList>
            <consortium name="EnsemblPlants"/>
        </authorList>
    </citation>
    <scope>IDENTIFICATION</scope>
</reference>
<proteinExistence type="predicted"/>
<dbReference type="AlphaFoldDB" id="A0A8R7V412"/>
<reference evidence="2" key="1">
    <citation type="journal article" date="2013" name="Nature">
        <title>Draft genome of the wheat A-genome progenitor Triticum urartu.</title>
        <authorList>
            <person name="Ling H.Q."/>
            <person name="Zhao S."/>
            <person name="Liu D."/>
            <person name="Wang J."/>
            <person name="Sun H."/>
            <person name="Zhang C."/>
            <person name="Fan H."/>
            <person name="Li D."/>
            <person name="Dong L."/>
            <person name="Tao Y."/>
            <person name="Gao C."/>
            <person name="Wu H."/>
            <person name="Li Y."/>
            <person name="Cui Y."/>
            <person name="Guo X."/>
            <person name="Zheng S."/>
            <person name="Wang B."/>
            <person name="Yu K."/>
            <person name="Liang Q."/>
            <person name="Yang W."/>
            <person name="Lou X."/>
            <person name="Chen J."/>
            <person name="Feng M."/>
            <person name="Jian J."/>
            <person name="Zhang X."/>
            <person name="Luo G."/>
            <person name="Jiang Y."/>
            <person name="Liu J."/>
            <person name="Wang Z."/>
            <person name="Sha Y."/>
            <person name="Zhang B."/>
            <person name="Wu H."/>
            <person name="Tang D."/>
            <person name="Shen Q."/>
            <person name="Xue P."/>
            <person name="Zou S."/>
            <person name="Wang X."/>
            <person name="Liu X."/>
            <person name="Wang F."/>
            <person name="Yang Y."/>
            <person name="An X."/>
            <person name="Dong Z."/>
            <person name="Zhang K."/>
            <person name="Zhang X."/>
            <person name="Luo M.C."/>
            <person name="Dvorak J."/>
            <person name="Tong Y."/>
            <person name="Wang J."/>
            <person name="Yang H."/>
            <person name="Li Z."/>
            <person name="Wang D."/>
            <person name="Zhang A."/>
            <person name="Wang J."/>
        </authorList>
    </citation>
    <scope>NUCLEOTIDE SEQUENCE</scope>
    <source>
        <strain evidence="2">cv. G1812</strain>
    </source>
</reference>